<keyword evidence="2" id="KW-0805">Transcription regulation</keyword>
<organism evidence="8 9">
    <name type="scientific">Corynebacterium singulare</name>
    <dbReference type="NCBI Taxonomy" id="161899"/>
    <lineage>
        <taxon>Bacteria</taxon>
        <taxon>Bacillati</taxon>
        <taxon>Actinomycetota</taxon>
        <taxon>Actinomycetes</taxon>
        <taxon>Mycobacteriales</taxon>
        <taxon>Corynebacteriaceae</taxon>
        <taxon>Corynebacterium</taxon>
    </lineage>
</organism>
<evidence type="ECO:0000256" key="4">
    <source>
        <dbReference type="ARBA" id="ARBA00023163"/>
    </source>
</evidence>
<dbReference type="PROSITE" id="PS50043">
    <property type="entry name" value="HTH_LUXR_2"/>
    <property type="match status" value="1"/>
</dbReference>
<dbReference type="Gene3D" id="3.40.50.2300">
    <property type="match status" value="1"/>
</dbReference>
<protein>
    <submittedName>
        <fullName evidence="8">Two component transcriptional regulator, LuxR family</fullName>
    </submittedName>
</protein>
<evidence type="ECO:0000313" key="9">
    <source>
        <dbReference type="Proteomes" id="UP000031890"/>
    </source>
</evidence>
<dbReference type="STRING" id="161899.CSING_12110"/>
<dbReference type="RefSeq" id="WP_042532547.1">
    <property type="nucleotide sequence ID" value="NZ_CP010827.1"/>
</dbReference>
<dbReference type="InterPro" id="IPR000792">
    <property type="entry name" value="Tscrpt_reg_LuxR_C"/>
</dbReference>
<keyword evidence="4" id="KW-0804">Transcription</keyword>
<dbReference type="SMART" id="SM00448">
    <property type="entry name" value="REC"/>
    <property type="match status" value="1"/>
</dbReference>
<reference evidence="8 9" key="1">
    <citation type="journal article" date="2015" name="Genome Announc.">
        <title>Complete Genome Sequence and Annotation of Corynebacterium singulare DSM 44357, Isolated from a Human Semen Specimen.</title>
        <authorList>
            <person name="Merten M."/>
            <person name="Brinkrolf K."/>
            <person name="Albersmeier A."/>
            <person name="Kutter Y."/>
            <person name="Ruckert C."/>
            <person name="Tauch A."/>
        </authorList>
    </citation>
    <scope>NUCLEOTIDE SEQUENCE [LARGE SCALE GENOMIC DNA]</scope>
    <source>
        <strain evidence="8">IBS B52218</strain>
    </source>
</reference>
<feature type="modified residue" description="4-aspartylphosphate" evidence="5">
    <location>
        <position position="51"/>
    </location>
</feature>
<evidence type="ECO:0000259" key="6">
    <source>
        <dbReference type="PROSITE" id="PS50043"/>
    </source>
</evidence>
<dbReference type="Proteomes" id="UP000031890">
    <property type="component" value="Chromosome"/>
</dbReference>
<evidence type="ECO:0000256" key="3">
    <source>
        <dbReference type="ARBA" id="ARBA00023125"/>
    </source>
</evidence>
<dbReference type="Pfam" id="PF00072">
    <property type="entry name" value="Response_reg"/>
    <property type="match status" value="1"/>
</dbReference>
<dbReference type="GO" id="GO:0006355">
    <property type="term" value="P:regulation of DNA-templated transcription"/>
    <property type="evidence" value="ECO:0007669"/>
    <property type="project" value="InterPro"/>
</dbReference>
<dbReference type="PANTHER" id="PTHR43214:SF24">
    <property type="entry name" value="TRANSCRIPTIONAL REGULATORY PROTEIN NARL-RELATED"/>
    <property type="match status" value="1"/>
</dbReference>
<dbReference type="PRINTS" id="PR00038">
    <property type="entry name" value="HTHLUXR"/>
</dbReference>
<dbReference type="PROSITE" id="PS50110">
    <property type="entry name" value="RESPONSE_REGULATORY"/>
    <property type="match status" value="1"/>
</dbReference>
<name>A0A0B6ETT1_9CORY</name>
<dbReference type="InterPro" id="IPR039420">
    <property type="entry name" value="WalR-like"/>
</dbReference>
<dbReference type="SMART" id="SM00421">
    <property type="entry name" value="HTH_LUXR"/>
    <property type="match status" value="1"/>
</dbReference>
<keyword evidence="3" id="KW-0238">DNA-binding</keyword>
<accession>A0A0B6ETT1</accession>
<dbReference type="AlphaFoldDB" id="A0A0B6ETT1"/>
<dbReference type="KEGG" id="csx:CSING_12110"/>
<dbReference type="InterPro" id="IPR001789">
    <property type="entry name" value="Sig_transdc_resp-reg_receiver"/>
</dbReference>
<evidence type="ECO:0000259" key="7">
    <source>
        <dbReference type="PROSITE" id="PS50110"/>
    </source>
</evidence>
<dbReference type="GO" id="GO:0000160">
    <property type="term" value="P:phosphorelay signal transduction system"/>
    <property type="evidence" value="ECO:0007669"/>
    <property type="project" value="InterPro"/>
</dbReference>
<evidence type="ECO:0000256" key="5">
    <source>
        <dbReference type="PROSITE-ProRule" id="PRU00169"/>
    </source>
</evidence>
<dbReference type="InterPro" id="IPR058245">
    <property type="entry name" value="NreC/VraR/RcsB-like_REC"/>
</dbReference>
<sequence length="220" mass="23616">MINVALVDDQPLVRTGFSLLVTSQDDMDVIWQAGDGAGVAGQPAADIVLMDIQMPGTDGIEACRALLAEHPDTRVIMLTTFDERDLVLGALDAGASGFLLKDADPDELLDALRTVHGGDAVLAPKVTRHVIGAAQAPEQREAARNEAMLERLTPREVEVLRLVALGYSNQEIAEAETLSPATVKTHVHRILFKTESRDRVHAVLFAFRAGLVGTGELLGH</sequence>
<dbReference type="CDD" id="cd17535">
    <property type="entry name" value="REC_NarL-like"/>
    <property type="match status" value="1"/>
</dbReference>
<dbReference type="GO" id="GO:0003677">
    <property type="term" value="F:DNA binding"/>
    <property type="evidence" value="ECO:0007669"/>
    <property type="project" value="UniProtKB-KW"/>
</dbReference>
<feature type="domain" description="HTH luxR-type" evidence="6">
    <location>
        <begin position="145"/>
        <end position="210"/>
    </location>
</feature>
<dbReference type="SUPFAM" id="SSF52172">
    <property type="entry name" value="CheY-like"/>
    <property type="match status" value="1"/>
</dbReference>
<keyword evidence="1 5" id="KW-0597">Phosphoprotein</keyword>
<dbReference type="CDD" id="cd06170">
    <property type="entry name" value="LuxR_C_like"/>
    <property type="match status" value="1"/>
</dbReference>
<dbReference type="OrthoDB" id="9808843at2"/>
<evidence type="ECO:0000313" key="8">
    <source>
        <dbReference type="EMBL" id="AJI79917.1"/>
    </source>
</evidence>
<evidence type="ECO:0000256" key="1">
    <source>
        <dbReference type="ARBA" id="ARBA00022553"/>
    </source>
</evidence>
<dbReference type="InterPro" id="IPR016032">
    <property type="entry name" value="Sig_transdc_resp-reg_C-effctor"/>
</dbReference>
<proteinExistence type="predicted"/>
<evidence type="ECO:0000256" key="2">
    <source>
        <dbReference type="ARBA" id="ARBA00023015"/>
    </source>
</evidence>
<feature type="domain" description="Response regulatory" evidence="7">
    <location>
        <begin position="3"/>
        <end position="116"/>
    </location>
</feature>
<dbReference type="EMBL" id="CP010827">
    <property type="protein sequence ID" value="AJI79917.1"/>
    <property type="molecule type" value="Genomic_DNA"/>
</dbReference>
<dbReference type="Pfam" id="PF00196">
    <property type="entry name" value="GerE"/>
    <property type="match status" value="1"/>
</dbReference>
<dbReference type="SUPFAM" id="SSF46894">
    <property type="entry name" value="C-terminal effector domain of the bipartite response regulators"/>
    <property type="match status" value="1"/>
</dbReference>
<dbReference type="HOGENOM" id="CLU_000445_90_10_11"/>
<dbReference type="InterPro" id="IPR011006">
    <property type="entry name" value="CheY-like_superfamily"/>
</dbReference>
<dbReference type="PANTHER" id="PTHR43214">
    <property type="entry name" value="TWO-COMPONENT RESPONSE REGULATOR"/>
    <property type="match status" value="1"/>
</dbReference>
<gene>
    <name evidence="8" type="ORF">CSING_12110</name>
</gene>